<dbReference type="PANTHER" id="PTHR43464:SF19">
    <property type="entry name" value="UBIQUINONE BIOSYNTHESIS O-METHYLTRANSFERASE, MITOCHONDRIAL"/>
    <property type="match status" value="1"/>
</dbReference>
<dbReference type="Pfam" id="PF13489">
    <property type="entry name" value="Methyltransf_23"/>
    <property type="match status" value="1"/>
</dbReference>
<reference evidence="6 7" key="1">
    <citation type="submission" date="2016-10" db="EMBL/GenBank/DDBJ databases">
        <authorList>
            <person name="de Groot N.N."/>
        </authorList>
    </citation>
    <scope>NUCLEOTIDE SEQUENCE [LARGE SCALE GENOMIC DNA]</scope>
    <source>
        <strain evidence="6 7">DSM 23609</strain>
    </source>
</reference>
<dbReference type="NCBIfam" id="TIGR01983">
    <property type="entry name" value="UbiG"/>
    <property type="match status" value="1"/>
</dbReference>
<evidence type="ECO:0000256" key="1">
    <source>
        <dbReference type="ARBA" id="ARBA00022603"/>
    </source>
</evidence>
<dbReference type="PANTHER" id="PTHR43464">
    <property type="entry name" value="METHYLTRANSFERASE"/>
    <property type="match status" value="1"/>
</dbReference>
<dbReference type="SUPFAM" id="SSF53335">
    <property type="entry name" value="S-adenosyl-L-methionine-dependent methyltransferases"/>
    <property type="match status" value="1"/>
</dbReference>
<dbReference type="HAMAP" id="MF_00472">
    <property type="entry name" value="UbiG"/>
    <property type="match status" value="1"/>
</dbReference>
<dbReference type="AlphaFoldDB" id="A0A1I2I1H3"/>
<keyword evidence="1 5" id="KW-0489">Methyltransferase</keyword>
<keyword evidence="4 5" id="KW-0949">S-adenosyl-L-methionine</keyword>
<keyword evidence="6" id="KW-0830">Ubiquinone</keyword>
<accession>A0A1I2I1H3</accession>
<dbReference type="STRING" id="1076937.SAMN04488120_102314"/>
<feature type="binding site" evidence="5">
    <location>
        <position position="38"/>
    </location>
    <ligand>
        <name>S-adenosyl-L-methionine</name>
        <dbReference type="ChEBI" id="CHEBI:59789"/>
    </ligand>
</feature>
<dbReference type="FunFam" id="3.40.50.150:FF:000028">
    <property type="entry name" value="Ubiquinone biosynthesis O-methyltransferase"/>
    <property type="match status" value="1"/>
</dbReference>
<protein>
    <recommendedName>
        <fullName evidence="5">Ubiquinone biosynthesis O-methyltransferase</fullName>
    </recommendedName>
    <alternativeName>
        <fullName evidence="5">2-polyprenyl-6-hydroxyphenol methylase</fullName>
        <ecNumber evidence="5">2.1.1.222</ecNumber>
    </alternativeName>
    <alternativeName>
        <fullName evidence="5">3-demethylubiquinone 3-O-methyltransferase</fullName>
        <ecNumber evidence="5">2.1.1.64</ecNumber>
    </alternativeName>
</protein>
<dbReference type="GO" id="GO:0010420">
    <property type="term" value="F:polyprenyldihydroxybenzoate methyltransferase activity"/>
    <property type="evidence" value="ECO:0007669"/>
    <property type="project" value="InterPro"/>
</dbReference>
<feature type="binding site" evidence="5">
    <location>
        <position position="123"/>
    </location>
    <ligand>
        <name>S-adenosyl-L-methionine</name>
        <dbReference type="ChEBI" id="CHEBI:59789"/>
    </ligand>
</feature>
<dbReference type="RefSeq" id="WP_200769486.1">
    <property type="nucleotide sequence ID" value="NZ_FOOC01000002.1"/>
</dbReference>
<evidence type="ECO:0000256" key="4">
    <source>
        <dbReference type="ARBA" id="ARBA00022691"/>
    </source>
</evidence>
<organism evidence="6 7">
    <name type="scientific">Fontimonas thermophila</name>
    <dbReference type="NCBI Taxonomy" id="1076937"/>
    <lineage>
        <taxon>Bacteria</taxon>
        <taxon>Pseudomonadati</taxon>
        <taxon>Pseudomonadota</taxon>
        <taxon>Gammaproteobacteria</taxon>
        <taxon>Nevskiales</taxon>
        <taxon>Nevskiaceae</taxon>
        <taxon>Fontimonas</taxon>
    </lineage>
</organism>
<comment type="function">
    <text evidence="5">O-methyltransferase that catalyzes the 2 O-methylation steps in the ubiquinone biosynthetic pathway.</text>
</comment>
<dbReference type="CDD" id="cd02440">
    <property type="entry name" value="AdoMet_MTases"/>
    <property type="match status" value="1"/>
</dbReference>
<evidence type="ECO:0000313" key="7">
    <source>
        <dbReference type="Proteomes" id="UP000199771"/>
    </source>
</evidence>
<name>A0A1I2I1H3_9GAMM</name>
<comment type="similarity">
    <text evidence="5">Belongs to the methyltransferase superfamily. UbiG/COQ3 family.</text>
</comment>
<dbReference type="Proteomes" id="UP000199771">
    <property type="component" value="Unassembled WGS sequence"/>
</dbReference>
<dbReference type="EC" id="2.1.1.222" evidence="5"/>
<dbReference type="UniPathway" id="UPA00232"/>
<keyword evidence="7" id="KW-1185">Reference proteome</keyword>
<dbReference type="GO" id="GO:0032259">
    <property type="term" value="P:methylation"/>
    <property type="evidence" value="ECO:0007669"/>
    <property type="project" value="UniProtKB-KW"/>
</dbReference>
<gene>
    <name evidence="5" type="primary">ubiG</name>
    <name evidence="6" type="ORF">SAMN04488120_102314</name>
</gene>
<evidence type="ECO:0000256" key="5">
    <source>
        <dbReference type="HAMAP-Rule" id="MF_00472"/>
    </source>
</evidence>
<dbReference type="GO" id="GO:0102208">
    <property type="term" value="F:2-polyprenyl-6-hydroxyphenol methylase activity"/>
    <property type="evidence" value="ECO:0007669"/>
    <property type="project" value="UniProtKB-EC"/>
</dbReference>
<keyword evidence="2 5" id="KW-0808">Transferase</keyword>
<comment type="catalytic activity">
    <reaction evidence="5">
        <text>a 3-(all-trans-polyprenyl)benzene-1,2-diol + S-adenosyl-L-methionine = a 2-methoxy-6-(all-trans-polyprenyl)phenol + S-adenosyl-L-homocysteine + H(+)</text>
        <dbReference type="Rhea" id="RHEA:31411"/>
        <dbReference type="Rhea" id="RHEA-COMP:9550"/>
        <dbReference type="Rhea" id="RHEA-COMP:9551"/>
        <dbReference type="ChEBI" id="CHEBI:15378"/>
        <dbReference type="ChEBI" id="CHEBI:57856"/>
        <dbReference type="ChEBI" id="CHEBI:59789"/>
        <dbReference type="ChEBI" id="CHEBI:62729"/>
        <dbReference type="ChEBI" id="CHEBI:62731"/>
        <dbReference type="EC" id="2.1.1.222"/>
    </reaction>
</comment>
<evidence type="ECO:0000256" key="3">
    <source>
        <dbReference type="ARBA" id="ARBA00022688"/>
    </source>
</evidence>
<feature type="binding site" evidence="5">
    <location>
        <position position="79"/>
    </location>
    <ligand>
        <name>S-adenosyl-L-methionine</name>
        <dbReference type="ChEBI" id="CHEBI:59789"/>
    </ligand>
</feature>
<comment type="pathway">
    <text evidence="5">Cofactor biosynthesis; ubiquinone biosynthesis.</text>
</comment>
<comment type="catalytic activity">
    <reaction evidence="5">
        <text>a 3-demethylubiquinol + S-adenosyl-L-methionine = a ubiquinol + S-adenosyl-L-homocysteine + H(+)</text>
        <dbReference type="Rhea" id="RHEA:44380"/>
        <dbReference type="Rhea" id="RHEA-COMP:9566"/>
        <dbReference type="Rhea" id="RHEA-COMP:10914"/>
        <dbReference type="ChEBI" id="CHEBI:15378"/>
        <dbReference type="ChEBI" id="CHEBI:17976"/>
        <dbReference type="ChEBI" id="CHEBI:57856"/>
        <dbReference type="ChEBI" id="CHEBI:59789"/>
        <dbReference type="ChEBI" id="CHEBI:84422"/>
        <dbReference type="EC" id="2.1.1.64"/>
    </reaction>
</comment>
<feature type="binding site" evidence="5">
    <location>
        <position position="58"/>
    </location>
    <ligand>
        <name>S-adenosyl-L-methionine</name>
        <dbReference type="ChEBI" id="CHEBI:59789"/>
    </ligand>
</feature>
<dbReference type="Gene3D" id="3.40.50.150">
    <property type="entry name" value="Vaccinia Virus protein VP39"/>
    <property type="match status" value="1"/>
</dbReference>
<dbReference type="GO" id="GO:0061542">
    <property type="term" value="F:3-demethylubiquinol 3-O-methyltransferase activity"/>
    <property type="evidence" value="ECO:0007669"/>
    <property type="project" value="UniProtKB-UniRule"/>
</dbReference>
<evidence type="ECO:0000256" key="2">
    <source>
        <dbReference type="ARBA" id="ARBA00022679"/>
    </source>
</evidence>
<dbReference type="InterPro" id="IPR010233">
    <property type="entry name" value="UbiG_MeTrfase"/>
</dbReference>
<evidence type="ECO:0000313" key="6">
    <source>
        <dbReference type="EMBL" id="SFF34391.1"/>
    </source>
</evidence>
<dbReference type="EC" id="2.1.1.64" evidence="5"/>
<proteinExistence type="inferred from homology"/>
<sequence length="241" mass="25797">MTSSNVDPSEIAKFDRLAAHWWDPQGPMGALHAVNPPRVRYVATCAGGLKGKRVLDVGCGGGLLSEALVAEGAQVLGIDLAHDALEVARQHAQKTGCAAEYRLISAEALASEQPATFDVVCCMEMLEHVPAPRSVVAACAQLVRPGGTVVFSTINRNPKSFAMMILGAEYLLNIVPRGTHQYEKFIRPSELDAWARAAGLEVRGIKGLRYNPLLRAASLADDVDVNYLMYCAKPDTGISAP</sequence>
<dbReference type="EMBL" id="FOOC01000002">
    <property type="protein sequence ID" value="SFF34391.1"/>
    <property type="molecule type" value="Genomic_DNA"/>
</dbReference>
<dbReference type="InterPro" id="IPR029063">
    <property type="entry name" value="SAM-dependent_MTases_sf"/>
</dbReference>
<keyword evidence="3 5" id="KW-0831">Ubiquinone biosynthesis</keyword>